<evidence type="ECO:0000256" key="14">
    <source>
        <dbReference type="ARBA" id="ARBA00023316"/>
    </source>
</evidence>
<dbReference type="Gene3D" id="3.30.465.10">
    <property type="match status" value="1"/>
</dbReference>
<dbReference type="InterPro" id="IPR036635">
    <property type="entry name" value="MurB_C_sf"/>
</dbReference>
<evidence type="ECO:0000256" key="8">
    <source>
        <dbReference type="ARBA" id="ARBA00022827"/>
    </source>
</evidence>
<feature type="active site" evidence="16">
    <location>
        <position position="161"/>
    </location>
</feature>
<organism evidence="18 19">
    <name type="scientific">Streptobacillus moniliformis (strain ATCC 14647 / DSM 12112 / NCTC 10651 / 9901)</name>
    <dbReference type="NCBI Taxonomy" id="519441"/>
    <lineage>
        <taxon>Bacteria</taxon>
        <taxon>Fusobacteriati</taxon>
        <taxon>Fusobacteriota</taxon>
        <taxon>Fusobacteriia</taxon>
        <taxon>Fusobacteriales</taxon>
        <taxon>Leptotrichiaceae</taxon>
        <taxon>Streptobacillus</taxon>
    </lineage>
</organism>
<dbReference type="HOGENOM" id="CLU_035304_1_1_0"/>
<dbReference type="GO" id="GO:0071555">
    <property type="term" value="P:cell wall organization"/>
    <property type="evidence" value="ECO:0007669"/>
    <property type="project" value="UniProtKB-KW"/>
</dbReference>
<dbReference type="AlphaFoldDB" id="D1AWB0"/>
<feature type="active site" description="Proton donor" evidence="16">
    <location>
        <position position="208"/>
    </location>
</feature>
<dbReference type="InterPro" id="IPR016167">
    <property type="entry name" value="FAD-bd_PCMH_sub1"/>
</dbReference>
<evidence type="ECO:0000256" key="4">
    <source>
        <dbReference type="ARBA" id="ARBA00004752"/>
    </source>
</evidence>
<gene>
    <name evidence="16" type="primary">murB</name>
    <name evidence="18" type="ordered locus">Smon_0090</name>
</gene>
<dbReference type="GO" id="GO:0008360">
    <property type="term" value="P:regulation of cell shape"/>
    <property type="evidence" value="ECO:0007669"/>
    <property type="project" value="UniProtKB-KW"/>
</dbReference>
<dbReference type="Gene3D" id="3.90.78.10">
    <property type="entry name" value="UDP-N-acetylenolpyruvoylglucosamine reductase, C-terminal domain"/>
    <property type="match status" value="1"/>
</dbReference>
<dbReference type="GO" id="GO:0005829">
    <property type="term" value="C:cytosol"/>
    <property type="evidence" value="ECO:0007669"/>
    <property type="project" value="TreeGrafter"/>
</dbReference>
<dbReference type="PROSITE" id="PS51387">
    <property type="entry name" value="FAD_PCMH"/>
    <property type="match status" value="1"/>
</dbReference>
<evidence type="ECO:0000259" key="17">
    <source>
        <dbReference type="PROSITE" id="PS51387"/>
    </source>
</evidence>
<dbReference type="OrthoDB" id="9804753at2"/>
<evidence type="ECO:0000256" key="13">
    <source>
        <dbReference type="ARBA" id="ARBA00023306"/>
    </source>
</evidence>
<proteinExistence type="inferred from homology"/>
<dbReference type="Proteomes" id="UP000002072">
    <property type="component" value="Chromosome"/>
</dbReference>
<sequence>MRILKDVSIKEYSNMKVGGTAKELIFIHDKNELKEIYDSRDRIYLIGNGTNTLISDGYLDISFVTLNEMNDIVIEEKNEDYALVRVYSGVDFNDFIKFMKLNDLSGIENMSGIPGSFGGITNMNAGAYGTEIFDVIEEVEVFDKENGIKVLKKKKMDFRYRGTEIKDNKWVVISTLLKLTYGFDEEASEDKYNQRKTKHPLNYPNLGSTFKNPVGNFAAQLISDCGLKEFRVGDAQVSPIHPNFITNLGNAKFSDIQEIIKHVKKVVNDKTGIMLETEIITVE</sequence>
<dbReference type="SUPFAM" id="SSF56194">
    <property type="entry name" value="Uridine diphospho-N-Acetylenolpyruvylglucosamine reductase, MurB, C-terminal domain"/>
    <property type="match status" value="1"/>
</dbReference>
<comment type="similarity">
    <text evidence="16">Belongs to the MurB family.</text>
</comment>
<evidence type="ECO:0000256" key="10">
    <source>
        <dbReference type="ARBA" id="ARBA00022960"/>
    </source>
</evidence>
<dbReference type="PANTHER" id="PTHR21071:SF4">
    <property type="entry name" value="UDP-N-ACETYLENOLPYRUVOYLGLUCOSAMINE REDUCTASE"/>
    <property type="match status" value="1"/>
</dbReference>
<dbReference type="Pfam" id="PF01565">
    <property type="entry name" value="FAD_binding_4"/>
    <property type="match status" value="1"/>
</dbReference>
<dbReference type="GO" id="GO:0051301">
    <property type="term" value="P:cell division"/>
    <property type="evidence" value="ECO:0007669"/>
    <property type="project" value="UniProtKB-KW"/>
</dbReference>
<feature type="domain" description="FAD-binding PCMH-type" evidence="17">
    <location>
        <begin position="17"/>
        <end position="182"/>
    </location>
</feature>
<evidence type="ECO:0000256" key="7">
    <source>
        <dbReference type="ARBA" id="ARBA00022630"/>
    </source>
</evidence>
<evidence type="ECO:0000256" key="2">
    <source>
        <dbReference type="ARBA" id="ARBA00003921"/>
    </source>
</evidence>
<dbReference type="InterPro" id="IPR016169">
    <property type="entry name" value="FAD-bd_PCMH_sub2"/>
</dbReference>
<evidence type="ECO:0000256" key="12">
    <source>
        <dbReference type="ARBA" id="ARBA00023002"/>
    </source>
</evidence>
<dbReference type="UniPathway" id="UPA00219"/>
<dbReference type="GO" id="GO:0071949">
    <property type="term" value="F:FAD binding"/>
    <property type="evidence" value="ECO:0007669"/>
    <property type="project" value="InterPro"/>
</dbReference>
<dbReference type="KEGG" id="smf:Smon_0090"/>
<dbReference type="NCBIfam" id="TIGR00179">
    <property type="entry name" value="murB"/>
    <property type="match status" value="1"/>
</dbReference>
<keyword evidence="6 16" id="KW-0132">Cell division</keyword>
<evidence type="ECO:0000256" key="11">
    <source>
        <dbReference type="ARBA" id="ARBA00022984"/>
    </source>
</evidence>
<dbReference type="GeneID" id="29673143"/>
<dbReference type="SUPFAM" id="SSF56176">
    <property type="entry name" value="FAD-binding/transporter-associated domain-like"/>
    <property type="match status" value="1"/>
</dbReference>
<dbReference type="EC" id="1.3.1.98" evidence="16"/>
<dbReference type="Gene3D" id="3.30.43.10">
    <property type="entry name" value="Uridine Diphospho-n-acetylenolpyruvylglucosamine Reductase, domain 2"/>
    <property type="match status" value="1"/>
</dbReference>
<comment type="function">
    <text evidence="2 16">Cell wall formation.</text>
</comment>
<dbReference type="GO" id="GO:0009252">
    <property type="term" value="P:peptidoglycan biosynthetic process"/>
    <property type="evidence" value="ECO:0007669"/>
    <property type="project" value="UniProtKB-UniRule"/>
</dbReference>
<comment type="subcellular location">
    <subcellularLocation>
        <location evidence="3 16">Cytoplasm</location>
    </subcellularLocation>
</comment>
<keyword evidence="8 16" id="KW-0274">FAD</keyword>
<keyword evidence="9 16" id="KW-0521">NADP</keyword>
<evidence type="ECO:0000256" key="3">
    <source>
        <dbReference type="ARBA" id="ARBA00004496"/>
    </source>
</evidence>
<accession>D1AWB0</accession>
<dbReference type="InterPro" id="IPR003170">
    <property type="entry name" value="MurB"/>
</dbReference>
<evidence type="ECO:0000256" key="5">
    <source>
        <dbReference type="ARBA" id="ARBA00022490"/>
    </source>
</evidence>
<evidence type="ECO:0000256" key="6">
    <source>
        <dbReference type="ARBA" id="ARBA00022618"/>
    </source>
</evidence>
<evidence type="ECO:0000256" key="9">
    <source>
        <dbReference type="ARBA" id="ARBA00022857"/>
    </source>
</evidence>
<evidence type="ECO:0000313" key="19">
    <source>
        <dbReference type="Proteomes" id="UP000002072"/>
    </source>
</evidence>
<dbReference type="InterPro" id="IPR016166">
    <property type="entry name" value="FAD-bd_PCMH"/>
</dbReference>
<keyword evidence="5 16" id="KW-0963">Cytoplasm</keyword>
<keyword evidence="19" id="KW-1185">Reference proteome</keyword>
<keyword evidence="7 16" id="KW-0285">Flavoprotein</keyword>
<dbReference type="HAMAP" id="MF_00037">
    <property type="entry name" value="MurB"/>
    <property type="match status" value="1"/>
</dbReference>
<dbReference type="InterPro" id="IPR006094">
    <property type="entry name" value="Oxid_FAD_bind_N"/>
</dbReference>
<dbReference type="InterPro" id="IPR011601">
    <property type="entry name" value="MurB_C"/>
</dbReference>
<dbReference type="EMBL" id="CP001779">
    <property type="protein sequence ID" value="ACZ00586.1"/>
    <property type="molecule type" value="Genomic_DNA"/>
</dbReference>
<protein>
    <recommendedName>
        <fullName evidence="16">UDP-N-acetylenolpyruvoylglucosamine reductase</fullName>
        <ecNumber evidence="16">1.3.1.98</ecNumber>
    </recommendedName>
    <alternativeName>
        <fullName evidence="16">UDP-N-acetylmuramate dehydrogenase</fullName>
    </alternativeName>
</protein>
<evidence type="ECO:0000256" key="1">
    <source>
        <dbReference type="ARBA" id="ARBA00001974"/>
    </source>
</evidence>
<reference evidence="18 19" key="1">
    <citation type="journal article" date="2009" name="Stand. Genomic Sci.">
        <title>Complete genome sequence of Streptobacillus moniliformis type strain (9901T).</title>
        <authorList>
            <person name="Nolan M."/>
            <person name="Gronow S."/>
            <person name="Lapidus A."/>
            <person name="Ivanova N."/>
            <person name="Copeland A."/>
            <person name="Lucas S."/>
            <person name="Del Rio T.G."/>
            <person name="Chen F."/>
            <person name="Tice H."/>
            <person name="Pitluck S."/>
            <person name="Cheng J.F."/>
            <person name="Sims D."/>
            <person name="Meincke L."/>
            <person name="Bruce D."/>
            <person name="Goodwin L."/>
            <person name="Brettin T."/>
            <person name="Han C."/>
            <person name="Detter J.C."/>
            <person name="Ovchinikova G."/>
            <person name="Pati A."/>
            <person name="Mavromatis K."/>
            <person name="Mikhailova N."/>
            <person name="Chen A."/>
            <person name="Palaniappan K."/>
            <person name="Land M."/>
            <person name="Hauser L."/>
            <person name="Chang Y.J."/>
            <person name="Jeffries C.D."/>
            <person name="Rohde M."/>
            <person name="Sproer C."/>
            <person name="Goker M."/>
            <person name="Bristow J."/>
            <person name="Eisen J.A."/>
            <person name="Markowitz V."/>
            <person name="Hugenholtz P."/>
            <person name="Kyrpides N.C."/>
            <person name="Klenk H.P."/>
            <person name="Chain P."/>
        </authorList>
    </citation>
    <scope>NUCLEOTIDE SEQUENCE [LARGE SCALE GENOMIC DNA]</scope>
    <source>
        <strain evidence="19">ATCC 14647 / DSM 12112 / NCTC 10651 / 9901</strain>
    </source>
</reference>
<comment type="cofactor">
    <cofactor evidence="1 16">
        <name>FAD</name>
        <dbReference type="ChEBI" id="CHEBI:57692"/>
    </cofactor>
</comment>
<evidence type="ECO:0000256" key="16">
    <source>
        <dbReference type="HAMAP-Rule" id="MF_00037"/>
    </source>
</evidence>
<dbReference type="STRING" id="519441.Smon_0090"/>
<comment type="catalytic activity">
    <reaction evidence="15 16">
        <text>UDP-N-acetyl-alpha-D-muramate + NADP(+) = UDP-N-acetyl-3-O-(1-carboxyvinyl)-alpha-D-glucosamine + NADPH + H(+)</text>
        <dbReference type="Rhea" id="RHEA:12248"/>
        <dbReference type="ChEBI" id="CHEBI:15378"/>
        <dbReference type="ChEBI" id="CHEBI:57783"/>
        <dbReference type="ChEBI" id="CHEBI:58349"/>
        <dbReference type="ChEBI" id="CHEBI:68483"/>
        <dbReference type="ChEBI" id="CHEBI:70757"/>
        <dbReference type="EC" id="1.3.1.98"/>
    </reaction>
</comment>
<keyword evidence="14 16" id="KW-0961">Cell wall biogenesis/degradation</keyword>
<evidence type="ECO:0000313" key="18">
    <source>
        <dbReference type="EMBL" id="ACZ00586.1"/>
    </source>
</evidence>
<comment type="pathway">
    <text evidence="4 16">Cell wall biogenesis; peptidoglycan biosynthesis.</text>
</comment>
<keyword evidence="12 16" id="KW-0560">Oxidoreductase</keyword>
<keyword evidence="10 16" id="KW-0133">Cell shape</keyword>
<feature type="active site" evidence="16">
    <location>
        <position position="278"/>
    </location>
</feature>
<dbReference type="InterPro" id="IPR036318">
    <property type="entry name" value="FAD-bd_PCMH-like_sf"/>
</dbReference>
<evidence type="ECO:0000256" key="15">
    <source>
        <dbReference type="ARBA" id="ARBA00048914"/>
    </source>
</evidence>
<name>D1AWB0_STRM9</name>
<dbReference type="RefSeq" id="WP_012858144.1">
    <property type="nucleotide sequence ID" value="NC_013515.1"/>
</dbReference>
<dbReference type="GO" id="GO:0008762">
    <property type="term" value="F:UDP-N-acetylmuramate dehydrogenase activity"/>
    <property type="evidence" value="ECO:0007669"/>
    <property type="project" value="UniProtKB-UniRule"/>
</dbReference>
<dbReference type="PANTHER" id="PTHR21071">
    <property type="entry name" value="UDP-N-ACETYLENOLPYRUVOYLGLUCOSAMINE REDUCTASE"/>
    <property type="match status" value="1"/>
</dbReference>
<dbReference type="Pfam" id="PF02873">
    <property type="entry name" value="MurB_C"/>
    <property type="match status" value="1"/>
</dbReference>
<keyword evidence="13 16" id="KW-0131">Cell cycle</keyword>
<dbReference type="eggNOG" id="COG0812">
    <property type="taxonomic scope" value="Bacteria"/>
</dbReference>
<keyword evidence="11 16" id="KW-0573">Peptidoglycan synthesis</keyword>